<name>A0ABN8QI75_9CNID</name>
<protein>
    <submittedName>
        <fullName evidence="2">Uncharacterized protein</fullName>
    </submittedName>
</protein>
<reference evidence="2 3" key="1">
    <citation type="submission" date="2022-05" db="EMBL/GenBank/DDBJ databases">
        <authorList>
            <consortium name="Genoscope - CEA"/>
            <person name="William W."/>
        </authorList>
    </citation>
    <scope>NUCLEOTIDE SEQUENCE [LARGE SCALE GENOMIC DNA]</scope>
</reference>
<accession>A0ABN8QI75</accession>
<evidence type="ECO:0000313" key="2">
    <source>
        <dbReference type="EMBL" id="CAH3164955.1"/>
    </source>
</evidence>
<evidence type="ECO:0000256" key="1">
    <source>
        <dbReference type="SAM" id="MobiDB-lite"/>
    </source>
</evidence>
<comment type="caution">
    <text evidence="2">The sequence shown here is derived from an EMBL/GenBank/DDBJ whole genome shotgun (WGS) entry which is preliminary data.</text>
</comment>
<proteinExistence type="predicted"/>
<dbReference type="Proteomes" id="UP001159405">
    <property type="component" value="Unassembled WGS sequence"/>
</dbReference>
<dbReference type="EMBL" id="CALNXK010000131">
    <property type="protein sequence ID" value="CAH3164955.1"/>
    <property type="molecule type" value="Genomic_DNA"/>
</dbReference>
<organism evidence="2 3">
    <name type="scientific">Porites lobata</name>
    <dbReference type="NCBI Taxonomy" id="104759"/>
    <lineage>
        <taxon>Eukaryota</taxon>
        <taxon>Metazoa</taxon>
        <taxon>Cnidaria</taxon>
        <taxon>Anthozoa</taxon>
        <taxon>Hexacorallia</taxon>
        <taxon>Scleractinia</taxon>
        <taxon>Fungiina</taxon>
        <taxon>Poritidae</taxon>
        <taxon>Porites</taxon>
    </lineage>
</organism>
<feature type="compositionally biased region" description="Acidic residues" evidence="1">
    <location>
        <begin position="109"/>
        <end position="125"/>
    </location>
</feature>
<feature type="region of interest" description="Disordered" evidence="1">
    <location>
        <begin position="94"/>
        <end position="159"/>
    </location>
</feature>
<feature type="compositionally biased region" description="Polar residues" evidence="1">
    <location>
        <begin position="94"/>
        <end position="105"/>
    </location>
</feature>
<feature type="compositionally biased region" description="Basic and acidic residues" evidence="1">
    <location>
        <begin position="126"/>
        <end position="159"/>
    </location>
</feature>
<evidence type="ECO:0000313" key="3">
    <source>
        <dbReference type="Proteomes" id="UP001159405"/>
    </source>
</evidence>
<gene>
    <name evidence="2" type="ORF">PLOB_00006905</name>
</gene>
<sequence length="182" mass="20851">MLLHSYKETSQLPEVIARENGHEETAKFLADITRRLSEETEFFSHYVQKIDWSELVFLVERAQEKEKGGVAVDQGNCQAENDLIIDTGYFGDVETSSGNLSPQSKPDSDDNSSEISFEDSFEEDETQLKTDAFKKYSDEKPDFPSRDLSDANFPKEGKSPLHYVKSRFAREWYSVWPVSDCL</sequence>
<feature type="non-terminal residue" evidence="2">
    <location>
        <position position="182"/>
    </location>
</feature>
<keyword evidence="3" id="KW-1185">Reference proteome</keyword>